<keyword evidence="1" id="KW-0732">Signal</keyword>
<dbReference type="AlphaFoldDB" id="A0A2P8D5P9"/>
<feature type="chain" id="PRO_5015140699" evidence="1">
    <location>
        <begin position="23"/>
        <end position="279"/>
    </location>
</feature>
<dbReference type="SUPFAM" id="SSF56436">
    <property type="entry name" value="C-type lectin-like"/>
    <property type="match status" value="1"/>
</dbReference>
<comment type="caution">
    <text evidence="3">The sequence shown here is derived from an EMBL/GenBank/DDBJ whole genome shotgun (WGS) entry which is preliminary data.</text>
</comment>
<dbReference type="OrthoDB" id="9768004at2"/>
<dbReference type="InterPro" id="IPR016187">
    <property type="entry name" value="CTDL_fold"/>
</dbReference>
<sequence length="279" mass="31222">MRYLLYGSMLLGILLHGRQARAQQDTAFVTIPAGTYSVGQQGHKLNPLRQVTVKAYTIGATEVTNQQFARFVAATQYRTDAERLKNAMVFEPGLAEFAWLQDSTANWRYPNGRSRGDLSGKEHHPVTTISYTDIQAYCRWAGVRLPGFEEWEIAARAGSPDLYFWGKDKTQIGIYANIWHGRDHRVADSSDGYLYTAPVASFKPNAYGLYDVYGNVFEFCEGSLPGDPKDRKLAHARGGSWWCSKNACSFFNSADIGRVSRHASFSNQGFRVVKPQTAP</sequence>
<dbReference type="GO" id="GO:0120147">
    <property type="term" value="F:formylglycine-generating oxidase activity"/>
    <property type="evidence" value="ECO:0007669"/>
    <property type="project" value="TreeGrafter"/>
</dbReference>
<gene>
    <name evidence="3" type="ORF">B0I18_103121</name>
</gene>
<evidence type="ECO:0000313" key="3">
    <source>
        <dbReference type="EMBL" id="PSK92544.1"/>
    </source>
</evidence>
<dbReference type="Proteomes" id="UP000240572">
    <property type="component" value="Unassembled WGS sequence"/>
</dbReference>
<dbReference type="InterPro" id="IPR042095">
    <property type="entry name" value="SUMF_sf"/>
</dbReference>
<dbReference type="Pfam" id="PF03781">
    <property type="entry name" value="FGE-sulfatase"/>
    <property type="match status" value="1"/>
</dbReference>
<feature type="domain" description="Sulfatase-modifying factor enzyme-like" evidence="2">
    <location>
        <begin position="26"/>
        <end position="274"/>
    </location>
</feature>
<dbReference type="InterPro" id="IPR005532">
    <property type="entry name" value="SUMF_dom"/>
</dbReference>
<dbReference type="EMBL" id="PYGD01000003">
    <property type="protein sequence ID" value="PSK92544.1"/>
    <property type="molecule type" value="Genomic_DNA"/>
</dbReference>
<dbReference type="Gene3D" id="3.90.1580.10">
    <property type="entry name" value="paralog of FGE (formylglycine-generating enzyme)"/>
    <property type="match status" value="1"/>
</dbReference>
<reference evidence="3 4" key="1">
    <citation type="submission" date="2018-03" db="EMBL/GenBank/DDBJ databases">
        <title>Genomic Encyclopedia of Type Strains, Phase III (KMG-III): the genomes of soil and plant-associated and newly described type strains.</title>
        <authorList>
            <person name="Whitman W."/>
        </authorList>
    </citation>
    <scope>NUCLEOTIDE SEQUENCE [LARGE SCALE GENOMIC DNA]</scope>
    <source>
        <strain evidence="3 4">CGMCC 1.12700</strain>
    </source>
</reference>
<proteinExistence type="predicted"/>
<accession>A0A2P8D5P9</accession>
<dbReference type="InterPro" id="IPR051043">
    <property type="entry name" value="Sulfatase_Mod_Factor_Kinase"/>
</dbReference>
<name>A0A2P8D5P9_9BACT</name>
<feature type="signal peptide" evidence="1">
    <location>
        <begin position="1"/>
        <end position="22"/>
    </location>
</feature>
<evidence type="ECO:0000259" key="2">
    <source>
        <dbReference type="Pfam" id="PF03781"/>
    </source>
</evidence>
<keyword evidence="4" id="KW-1185">Reference proteome</keyword>
<organism evidence="3 4">
    <name type="scientific">Taibaiella chishuiensis</name>
    <dbReference type="NCBI Taxonomy" id="1434707"/>
    <lineage>
        <taxon>Bacteria</taxon>
        <taxon>Pseudomonadati</taxon>
        <taxon>Bacteroidota</taxon>
        <taxon>Chitinophagia</taxon>
        <taxon>Chitinophagales</taxon>
        <taxon>Chitinophagaceae</taxon>
        <taxon>Taibaiella</taxon>
    </lineage>
</organism>
<dbReference type="RefSeq" id="WP_106522732.1">
    <property type="nucleotide sequence ID" value="NZ_PYGD01000003.1"/>
</dbReference>
<dbReference type="PANTHER" id="PTHR23150:SF19">
    <property type="entry name" value="FORMYLGLYCINE-GENERATING ENZYME"/>
    <property type="match status" value="1"/>
</dbReference>
<protein>
    <submittedName>
        <fullName evidence="3">Formylglycine-generating enzyme required for sulfatase activity</fullName>
    </submittedName>
</protein>
<evidence type="ECO:0000313" key="4">
    <source>
        <dbReference type="Proteomes" id="UP000240572"/>
    </source>
</evidence>
<evidence type="ECO:0000256" key="1">
    <source>
        <dbReference type="SAM" id="SignalP"/>
    </source>
</evidence>
<dbReference type="PANTHER" id="PTHR23150">
    <property type="entry name" value="SULFATASE MODIFYING FACTOR 1, 2"/>
    <property type="match status" value="1"/>
</dbReference>